<dbReference type="PROSITE" id="PS00198">
    <property type="entry name" value="4FE4S_FER_1"/>
    <property type="match status" value="2"/>
</dbReference>
<dbReference type="InterPro" id="IPR050722">
    <property type="entry name" value="Pyruvate:ferred/Flavod_OxRd"/>
</dbReference>
<dbReference type="RefSeq" id="WP_160625579.1">
    <property type="nucleotide sequence ID" value="NZ_WUUQ01000004.1"/>
</dbReference>
<feature type="binding site" evidence="10">
    <location>
        <position position="821"/>
    </location>
    <ligand>
        <name>thiamine diphosphate</name>
        <dbReference type="ChEBI" id="CHEBI:58937"/>
    </ligand>
</feature>
<evidence type="ECO:0000259" key="13">
    <source>
        <dbReference type="PROSITE" id="PS51379"/>
    </source>
</evidence>
<sequence length="1167" mass="128542">MTKQFMSMDGNTATAHCAYAFTELSAIYPITPSSPMAEVVDVWASQGRKNLFDTVVKVAELQSEGGAAGAVHGALQAGTLATTFTASQGLLLMIPNIYKMVGEMLPGVLHVSARALASRALNIFGDHEDIYACRQTGICMMASHSVQEAMDLAGVAHLSAIKAQVPFMHFFDGFRTSHEIQKIEVMDTEVFKDMIDYSALDAYRARALNPHTNPVTRGGAENDDIFFQGVEARNSHYDAVPDVVADYMKKISEITGREYAPFTYYGAEDAERVIVAMCSVTETIKETVDALCAQGEKVGLIKVHLYRPFSVKYLEAVLPKSVKKIAVLDRTKETGATGEPLYLDVLAALHGHKDIEIVGGRYGLGSKDTQPCHIKAVYDHLKQDNPFTGFTVGINDDVTNLSLPYDESFQVNADYTSCLFWGLGSDGTVSANKSTVKIIGDNTDQYAQAYFAYDSKKAGGVTRSHLRFGNSPIHSTYYINNADFVSCSLDAYMFKYDMVRNLKDGGSFLLNTTFSKEEIVEHMPNRMKVQLAKKHAKLFIINATKIAQEIGMGRRTNTILQSAFFALNEQIMPYATAVDLMKAAAKKSYSKKGDAVVQLNYKAIDAGKDGIEEVAVDPSWAELTYNAGRKLTGDEYFDNHVAAINGLEGYDMPVSAFTGDFLLDGSIRNDVSFKEKRTIAVQVPTWHPENCIQCGFCSFVCPHATIRPFLLTEEEIKNAPMEFKTIQAMGKGVENMQYRIQVTPANCVGCGLCVVECPGKAGKKALEMVDINEKLDQEPLADYLFKEVDYKSEYFPTTTVKGSQFLMPYFEVSGSCPGCGETPYYKLVSQLFGRDMLVANATGCSSIYCGSTPSTPFVTDKNGEGVAWANSLFEDNAEFGYGMALSQNYKEARILKTMEENMDKVAPELKEAFASYISVHGDREKERELAPVIKELAAKSDIDAVKALTKEDLVSKSVWIIGGDGWSYDIGYGGLDHVLANNLNVNVLVMDTEVYSNTGGQSSKSSQAASIAKFAAGGKSTAKKDLGQIAMAYGHVYVAQISMGADKNQTLKAIREAESYDGPSLIIAYSPCVEHGIKGGLSNHQITQKKAVECGYVDLYRYDPRNEQPLTIDSKEPDYEKMVDFMMNETRYAQLPKLKGETAYEMFEKTKKDAMRRHKRLVKLTQE</sequence>
<dbReference type="GO" id="GO:0022900">
    <property type="term" value="P:electron transport chain"/>
    <property type="evidence" value="ECO:0007669"/>
    <property type="project" value="InterPro"/>
</dbReference>
<dbReference type="InterPro" id="IPR011895">
    <property type="entry name" value="Pyrv_flavodox_OxRed"/>
</dbReference>
<dbReference type="Proteomes" id="UP000434036">
    <property type="component" value="Unassembled WGS sequence"/>
</dbReference>
<keyword evidence="15" id="KW-1185">Reference proteome</keyword>
<dbReference type="Gene3D" id="3.30.70.20">
    <property type="match status" value="1"/>
</dbReference>
<dbReference type="InterPro" id="IPR002880">
    <property type="entry name" value="Pyrv_Fd/Flavodoxin_OxRdtase_N"/>
</dbReference>
<keyword evidence="3 12" id="KW-0004">4Fe-4S</keyword>
<feature type="site" description="Important for catalytic activity" evidence="11">
    <location>
        <position position="31"/>
    </location>
</feature>
<feature type="binding site" evidence="12">
    <location>
        <position position="750"/>
    </location>
    <ligand>
        <name>[4Fe-4S] cluster</name>
        <dbReference type="ChEBI" id="CHEBI:49883"/>
        <label>2</label>
    </ligand>
</feature>
<feature type="domain" description="4Fe-4S ferredoxin-type" evidence="13">
    <location>
        <begin position="682"/>
        <end position="711"/>
    </location>
</feature>
<dbReference type="GO" id="GO:0006979">
    <property type="term" value="P:response to oxidative stress"/>
    <property type="evidence" value="ECO:0007669"/>
    <property type="project" value="TreeGrafter"/>
</dbReference>
<dbReference type="EMBL" id="WUUQ01000004">
    <property type="protein sequence ID" value="MXQ74186.1"/>
    <property type="molecule type" value="Genomic_DNA"/>
</dbReference>
<evidence type="ECO:0000313" key="15">
    <source>
        <dbReference type="Proteomes" id="UP000434036"/>
    </source>
</evidence>
<feature type="binding site" evidence="12">
    <location>
        <position position="691"/>
    </location>
    <ligand>
        <name>[4Fe-4S] cluster</name>
        <dbReference type="ChEBI" id="CHEBI:49883"/>
        <label>1</label>
    </ligand>
</feature>
<dbReference type="InterPro" id="IPR017900">
    <property type="entry name" value="4Fe4S_Fe_S_CS"/>
</dbReference>
<organism evidence="14 15">
    <name type="scientific">Copranaerobaculum intestinale</name>
    <dbReference type="NCBI Taxonomy" id="2692629"/>
    <lineage>
        <taxon>Bacteria</taxon>
        <taxon>Bacillati</taxon>
        <taxon>Bacillota</taxon>
        <taxon>Erysipelotrichia</taxon>
        <taxon>Erysipelotrichales</taxon>
        <taxon>Erysipelotrichaceae</taxon>
        <taxon>Copranaerobaculum</taxon>
    </lineage>
</organism>
<dbReference type="GO" id="GO:0016903">
    <property type="term" value="F:oxidoreductase activity, acting on the aldehyde or oxo group of donors"/>
    <property type="evidence" value="ECO:0007669"/>
    <property type="project" value="InterPro"/>
</dbReference>
<dbReference type="InterPro" id="IPR019752">
    <property type="entry name" value="Pyrv/ketoisovalerate_OxRed_cat"/>
</dbReference>
<accession>A0A6N8U7M2</accession>
<feature type="binding site" evidence="10">
    <location>
        <position position="64"/>
    </location>
    <ligand>
        <name>thiamine diphosphate</name>
        <dbReference type="ChEBI" id="CHEBI:58937"/>
    </ligand>
</feature>
<evidence type="ECO:0000256" key="10">
    <source>
        <dbReference type="PIRSR" id="PIRSR000159-1"/>
    </source>
</evidence>
<dbReference type="GO" id="GO:0051539">
    <property type="term" value="F:4 iron, 4 sulfur cluster binding"/>
    <property type="evidence" value="ECO:0007669"/>
    <property type="project" value="UniProtKB-KW"/>
</dbReference>
<keyword evidence="5 9" id="KW-0249">Electron transport</keyword>
<dbReference type="InterPro" id="IPR029061">
    <property type="entry name" value="THDP-binding"/>
</dbReference>
<keyword evidence="14" id="KW-0670">Pyruvate</keyword>
<evidence type="ECO:0000256" key="2">
    <source>
        <dbReference type="ARBA" id="ARBA00022448"/>
    </source>
</evidence>
<proteinExistence type="inferred from homology"/>
<dbReference type="FunFam" id="3.40.50.920:FF:000007">
    <property type="entry name" value="Pyruvate:ferredoxin (Flavodoxin) oxidoreductase"/>
    <property type="match status" value="1"/>
</dbReference>
<dbReference type="InterPro" id="IPR033412">
    <property type="entry name" value="PFOR_II"/>
</dbReference>
<dbReference type="Pfam" id="PF01558">
    <property type="entry name" value="POR"/>
    <property type="match status" value="1"/>
</dbReference>
<feature type="binding site" evidence="10">
    <location>
        <begin position="992"/>
        <end position="997"/>
    </location>
    <ligand>
        <name>thiamine diphosphate</name>
        <dbReference type="ChEBI" id="CHEBI:58937"/>
    </ligand>
</feature>
<dbReference type="Pfam" id="PF12838">
    <property type="entry name" value="Fer4_7"/>
    <property type="match status" value="1"/>
</dbReference>
<dbReference type="PANTHER" id="PTHR32154:SF0">
    <property type="entry name" value="PYRUVATE-FLAVODOXIN OXIDOREDUCTASE-RELATED"/>
    <property type="match status" value="1"/>
</dbReference>
<reference evidence="14 15" key="1">
    <citation type="submission" date="2019-12" db="EMBL/GenBank/DDBJ databases">
        <authorList>
            <person name="Yang R."/>
        </authorList>
    </citation>
    <scope>NUCLEOTIDE SEQUENCE [LARGE SCALE GENOMIC DNA]</scope>
    <source>
        <strain evidence="14 15">DONG20-135</strain>
    </source>
</reference>
<feature type="site" description="Important for catalytic activity" evidence="11">
    <location>
        <position position="114"/>
    </location>
</feature>
<feature type="binding site" evidence="12">
    <location>
        <position position="816"/>
    </location>
    <ligand>
        <name>[4Fe-4S] cluster</name>
        <dbReference type="ChEBI" id="CHEBI:49883"/>
        <label>3</label>
    </ligand>
</feature>
<feature type="binding site" evidence="10">
    <location>
        <begin position="963"/>
        <end position="966"/>
    </location>
    <ligand>
        <name>thiamine diphosphate</name>
        <dbReference type="ChEBI" id="CHEBI:58937"/>
    </ligand>
</feature>
<feature type="binding site" evidence="12">
    <location>
        <position position="697"/>
    </location>
    <ligand>
        <name>[4Fe-4S] cluster</name>
        <dbReference type="ChEBI" id="CHEBI:49883"/>
        <label>1</label>
    </ligand>
</feature>
<feature type="domain" description="4Fe-4S ferredoxin-type" evidence="13">
    <location>
        <begin position="738"/>
        <end position="767"/>
    </location>
</feature>
<dbReference type="FunFam" id="3.40.50.970:FF:000012">
    <property type="entry name" value="Pyruvate:ferredoxin (Flavodoxin) oxidoreductase"/>
    <property type="match status" value="1"/>
</dbReference>
<dbReference type="InterPro" id="IPR011766">
    <property type="entry name" value="TPP_enzyme_TPP-bd"/>
</dbReference>
<dbReference type="SUPFAM" id="SSF52518">
    <property type="entry name" value="Thiamin diphosphate-binding fold (THDP-binding)"/>
    <property type="match status" value="2"/>
</dbReference>
<feature type="binding site" evidence="12">
    <location>
        <position position="819"/>
    </location>
    <ligand>
        <name>[4Fe-4S] cluster</name>
        <dbReference type="ChEBI" id="CHEBI:49883"/>
        <label>3</label>
    </ligand>
</feature>
<dbReference type="PIRSF" id="PIRSF000159">
    <property type="entry name" value="NifJ"/>
    <property type="match status" value="1"/>
</dbReference>
<feature type="binding site" evidence="10">
    <location>
        <position position="844"/>
    </location>
    <ligand>
        <name>thiamine diphosphate</name>
        <dbReference type="ChEBI" id="CHEBI:58937"/>
    </ligand>
</feature>
<evidence type="ECO:0000256" key="5">
    <source>
        <dbReference type="ARBA" id="ARBA00022982"/>
    </source>
</evidence>
<evidence type="ECO:0000256" key="1">
    <source>
        <dbReference type="ARBA" id="ARBA00009032"/>
    </source>
</evidence>
<keyword evidence="2 9" id="KW-0813">Transport</keyword>
<name>A0A6N8U7M2_9FIRM</name>
<evidence type="ECO:0000313" key="14">
    <source>
        <dbReference type="EMBL" id="MXQ74186.1"/>
    </source>
</evidence>
<feature type="binding site" evidence="12">
    <location>
        <position position="1072"/>
    </location>
    <ligand>
        <name>[4Fe-4S] cluster</name>
        <dbReference type="ChEBI" id="CHEBI:49883"/>
        <label>3</label>
    </ligand>
</feature>
<dbReference type="SUPFAM" id="SSF53323">
    <property type="entry name" value="Pyruvate-ferredoxin oxidoreductase, PFOR, domain III"/>
    <property type="match status" value="1"/>
</dbReference>
<protein>
    <submittedName>
        <fullName evidence="14">Pyruvate:ferredoxin (Flavodoxin) oxidoreductase</fullName>
    </submittedName>
</protein>
<feature type="binding site" evidence="12">
    <location>
        <position position="753"/>
    </location>
    <ligand>
        <name>[4Fe-4S] cluster</name>
        <dbReference type="ChEBI" id="CHEBI:49883"/>
        <label>2</label>
    </ligand>
</feature>
<feature type="binding site" evidence="12">
    <location>
        <position position="694"/>
    </location>
    <ligand>
        <name>[4Fe-4S] cluster</name>
        <dbReference type="ChEBI" id="CHEBI:49883"/>
        <label>1</label>
    </ligand>
</feature>
<dbReference type="SUPFAM" id="SSF54862">
    <property type="entry name" value="4Fe-4S ferredoxins"/>
    <property type="match status" value="1"/>
</dbReference>
<evidence type="ECO:0000256" key="6">
    <source>
        <dbReference type="ARBA" id="ARBA00023002"/>
    </source>
</evidence>
<dbReference type="Pfam" id="PF02775">
    <property type="entry name" value="TPP_enzyme_C"/>
    <property type="match status" value="1"/>
</dbReference>
<evidence type="ECO:0000256" key="12">
    <source>
        <dbReference type="PIRSR" id="PIRSR000159-50"/>
    </source>
</evidence>
<dbReference type="FunFam" id="3.40.920.10:FF:000001">
    <property type="entry name" value="Pyruvate:ferredoxin (Flavodoxin) oxidoreductase"/>
    <property type="match status" value="1"/>
</dbReference>
<feature type="site" description="Important for catalytic activity" evidence="11">
    <location>
        <position position="997"/>
    </location>
</feature>
<feature type="binding site" evidence="12">
    <location>
        <position position="844"/>
    </location>
    <ligand>
        <name>[4Fe-4S] cluster</name>
        <dbReference type="ChEBI" id="CHEBI:49883"/>
        <label>3</label>
    </ligand>
</feature>
<dbReference type="PANTHER" id="PTHR32154">
    <property type="entry name" value="PYRUVATE-FLAVODOXIN OXIDOREDUCTASE-RELATED"/>
    <property type="match status" value="1"/>
</dbReference>
<keyword evidence="6 9" id="KW-0560">Oxidoreductase</keyword>
<dbReference type="InterPro" id="IPR009014">
    <property type="entry name" value="Transketo_C/PFOR_II"/>
</dbReference>
<dbReference type="PROSITE" id="PS51379">
    <property type="entry name" value="4FE4S_FER_2"/>
    <property type="match status" value="2"/>
</dbReference>
<dbReference type="Pfam" id="PF01855">
    <property type="entry name" value="POR_N"/>
    <property type="match status" value="1"/>
</dbReference>
<comment type="cofactor">
    <cofactor evidence="12">
        <name>[4Fe-4S] cluster</name>
        <dbReference type="ChEBI" id="CHEBI:49883"/>
    </cofactor>
    <text evidence="12">Binds 3 [4Fe-4S] clusters per subunit.</text>
</comment>
<dbReference type="GO" id="GO:0030976">
    <property type="term" value="F:thiamine pyrophosphate binding"/>
    <property type="evidence" value="ECO:0007669"/>
    <property type="project" value="InterPro"/>
</dbReference>
<dbReference type="InterPro" id="IPR017896">
    <property type="entry name" value="4Fe4S_Fe-S-bd"/>
</dbReference>
<dbReference type="SUPFAM" id="SSF52922">
    <property type="entry name" value="TK C-terminal domain-like"/>
    <property type="match status" value="1"/>
</dbReference>
<evidence type="ECO:0000256" key="9">
    <source>
        <dbReference type="PIRNR" id="PIRNR000159"/>
    </source>
</evidence>
<dbReference type="GO" id="GO:0005506">
    <property type="term" value="F:iron ion binding"/>
    <property type="evidence" value="ECO:0007669"/>
    <property type="project" value="InterPro"/>
</dbReference>
<dbReference type="Gene3D" id="3.40.50.920">
    <property type="match status" value="1"/>
</dbReference>
<dbReference type="Gene3D" id="3.40.50.970">
    <property type="match status" value="2"/>
</dbReference>
<evidence type="ECO:0000256" key="3">
    <source>
        <dbReference type="ARBA" id="ARBA00022485"/>
    </source>
</evidence>
<dbReference type="Gene3D" id="3.40.920.10">
    <property type="entry name" value="Pyruvate-ferredoxin oxidoreductase, PFOR, domain III"/>
    <property type="match status" value="1"/>
</dbReference>
<feature type="binding site" evidence="12">
    <location>
        <position position="701"/>
    </location>
    <ligand>
        <name>[4Fe-4S] cluster</name>
        <dbReference type="ChEBI" id="CHEBI:49883"/>
        <label>2</label>
    </ligand>
</feature>
<reference evidence="14 15" key="2">
    <citation type="submission" date="2020-01" db="EMBL/GenBank/DDBJ databases">
        <title>Clostridiaceae sp. nov. isolated from the gut of human by culturomics.</title>
        <authorList>
            <person name="Chang Y."/>
        </authorList>
    </citation>
    <scope>NUCLEOTIDE SEQUENCE [LARGE SCALE GENOMIC DNA]</scope>
    <source>
        <strain evidence="14 15">DONG20-135</strain>
    </source>
</reference>
<feature type="binding site" evidence="12">
    <location>
        <position position="747"/>
    </location>
    <ligand>
        <name>[4Fe-4S] cluster</name>
        <dbReference type="ChEBI" id="CHEBI:49883"/>
        <label>2</label>
    </ligand>
</feature>
<feature type="binding site" evidence="10">
    <location>
        <position position="114"/>
    </location>
    <ligand>
        <name>pyruvate</name>
        <dbReference type="ChEBI" id="CHEBI:15361"/>
    </ligand>
</feature>
<feature type="site" description="Important for catalytic activity" evidence="11">
    <location>
        <position position="64"/>
    </location>
</feature>
<feature type="binding site" evidence="12">
    <location>
        <position position="757"/>
    </location>
    <ligand>
        <name>[4Fe-4S] cluster</name>
        <dbReference type="ChEBI" id="CHEBI:49883"/>
        <label>1</label>
    </ligand>
</feature>
<dbReference type="Pfam" id="PF17147">
    <property type="entry name" value="PFOR_II"/>
    <property type="match status" value="1"/>
</dbReference>
<dbReference type="AlphaFoldDB" id="A0A6N8U7M2"/>
<keyword evidence="4 12" id="KW-0479">Metal-binding</keyword>
<dbReference type="FunFam" id="3.30.70.20:FF:000022">
    <property type="entry name" value="Pyruvate:ferredoxin (Flavodoxin) oxidoreductase"/>
    <property type="match status" value="1"/>
</dbReference>
<evidence type="ECO:0000256" key="11">
    <source>
        <dbReference type="PIRSR" id="PIRSR000159-2"/>
    </source>
</evidence>
<comment type="caution">
    <text evidence="14">The sequence shown here is derived from an EMBL/GenBank/DDBJ whole genome shotgun (WGS) entry which is preliminary data.</text>
</comment>
<feature type="binding site" evidence="10">
    <location>
        <position position="31"/>
    </location>
    <ligand>
        <name>pyruvate</name>
        <dbReference type="ChEBI" id="CHEBI:15361"/>
    </ligand>
</feature>
<comment type="similarity">
    <text evidence="1 9">Belongs to the pyruvate:ferredoxin/flavodoxin oxidoreductase family.</text>
</comment>
<gene>
    <name evidence="14" type="primary">nifJ</name>
    <name evidence="14" type="ORF">GSF08_09585</name>
</gene>
<dbReference type="InterPro" id="IPR002869">
    <property type="entry name" value="Pyrv_flavodox_OxRed_cen"/>
</dbReference>
<keyword evidence="8 12" id="KW-0411">Iron-sulfur</keyword>
<evidence type="ECO:0000256" key="7">
    <source>
        <dbReference type="ARBA" id="ARBA00023004"/>
    </source>
</evidence>
<dbReference type="NCBIfam" id="TIGR02176">
    <property type="entry name" value="pyruv_ox_red"/>
    <property type="match status" value="1"/>
</dbReference>
<dbReference type="CDD" id="cd07034">
    <property type="entry name" value="TPP_PYR_PFOR_IOR-alpha_like"/>
    <property type="match status" value="1"/>
</dbReference>
<keyword evidence="7 12" id="KW-0408">Iron</keyword>
<evidence type="ECO:0000256" key="8">
    <source>
        <dbReference type="ARBA" id="ARBA00023014"/>
    </source>
</evidence>
<evidence type="ECO:0000256" key="4">
    <source>
        <dbReference type="ARBA" id="ARBA00022723"/>
    </source>
</evidence>